<dbReference type="RefSeq" id="WP_173749346.1">
    <property type="nucleotide sequence ID" value="NZ_JAAITA010000010.1"/>
</dbReference>
<comment type="caution">
    <text evidence="2">The sequence shown here is derived from an EMBL/GenBank/DDBJ whole genome shotgun (WGS) entry which is preliminary data.</text>
</comment>
<proteinExistence type="predicted"/>
<sequence>MDINQFQEKLKDIQTLAMQNGKKVHTELVEQFFDEPGMDKDKLQKVYDFLEVQGIYVEGYSKSRPKEAEADVPAEILALTPEEEAFLEEYLEGFVLPGQAEKEAVLKALKAGGDYEAEELLRCLQEDLIQAAKELNCREIFFGDLLQEGNMGLLMAVKSAEEQENLAKWLLEEARSTMRLFIEDQTQQKKEDNILVEKVRNLETRVKELTEDENVKYSVEELAAFLDMDPEEMEAVIKLTGDDK</sequence>
<gene>
    <name evidence="2" type="ORF">G5A70_09165</name>
</gene>
<keyword evidence="3" id="KW-1185">Reference proteome</keyword>
<name>A0ABX2I850_BLAHA</name>
<evidence type="ECO:0000313" key="2">
    <source>
        <dbReference type="EMBL" id="NSJ86329.1"/>
    </source>
</evidence>
<dbReference type="InterPro" id="IPR013325">
    <property type="entry name" value="RNA_pol_sigma_r2"/>
</dbReference>
<reference evidence="2 3" key="1">
    <citation type="journal article" date="2020" name="Cell Host Microbe">
        <title>Functional and Genomic Variation between Human-Derived Isolates of Lachnospiraceae Reveals Inter- and Intra-Species Diversity.</title>
        <authorList>
            <person name="Sorbara M.T."/>
            <person name="Littmann E.R."/>
            <person name="Fontana E."/>
            <person name="Moody T.U."/>
            <person name="Kohout C.E."/>
            <person name="Gjonbalaj M."/>
            <person name="Eaton V."/>
            <person name="Seok R."/>
            <person name="Leiner I.M."/>
            <person name="Pamer E.G."/>
        </authorList>
    </citation>
    <scope>NUCLEOTIDE SEQUENCE [LARGE SCALE GENOMIC DNA]</scope>
    <source>
        <strain evidence="2 3">MSK.15.26</strain>
    </source>
</reference>
<evidence type="ECO:0000313" key="3">
    <source>
        <dbReference type="Proteomes" id="UP000822142"/>
    </source>
</evidence>
<protein>
    <submittedName>
        <fullName evidence="2">RNA polymerase subunit sigma-70</fullName>
    </submittedName>
</protein>
<dbReference type="PROSITE" id="PS00715">
    <property type="entry name" value="SIGMA70_1"/>
    <property type="match status" value="1"/>
</dbReference>
<dbReference type="Proteomes" id="UP000822142">
    <property type="component" value="Unassembled WGS sequence"/>
</dbReference>
<dbReference type="SUPFAM" id="SSF88946">
    <property type="entry name" value="Sigma2 domain of RNA polymerase sigma factors"/>
    <property type="match status" value="1"/>
</dbReference>
<feature type="domain" description="RNA polymerase sigma-70" evidence="1">
    <location>
        <begin position="144"/>
        <end position="157"/>
    </location>
</feature>
<dbReference type="EMBL" id="JAAITA010000010">
    <property type="protein sequence ID" value="NSJ86329.1"/>
    <property type="molecule type" value="Genomic_DNA"/>
</dbReference>
<accession>A0ABX2I850</accession>
<dbReference type="InterPro" id="IPR000943">
    <property type="entry name" value="RNA_pol_sigma70"/>
</dbReference>
<dbReference type="Gene3D" id="1.20.120.1810">
    <property type="match status" value="1"/>
</dbReference>
<organism evidence="2 3">
    <name type="scientific">Blautia hansenii</name>
    <name type="common">Ruminococcus hansenii</name>
    <dbReference type="NCBI Taxonomy" id="1322"/>
    <lineage>
        <taxon>Bacteria</taxon>
        <taxon>Bacillati</taxon>
        <taxon>Bacillota</taxon>
        <taxon>Clostridia</taxon>
        <taxon>Lachnospirales</taxon>
        <taxon>Lachnospiraceae</taxon>
        <taxon>Blautia</taxon>
    </lineage>
</organism>
<evidence type="ECO:0000259" key="1">
    <source>
        <dbReference type="PROSITE" id="PS00715"/>
    </source>
</evidence>